<keyword evidence="3" id="KW-1185">Reference proteome</keyword>
<feature type="transmembrane region" description="Helical" evidence="1">
    <location>
        <begin position="7"/>
        <end position="24"/>
    </location>
</feature>
<comment type="caution">
    <text evidence="2">The sequence shown here is derived from an EMBL/GenBank/DDBJ whole genome shotgun (WGS) entry which is preliminary data.</text>
</comment>
<keyword evidence="1" id="KW-0812">Transmembrane</keyword>
<evidence type="ECO:0000256" key="1">
    <source>
        <dbReference type="SAM" id="Phobius"/>
    </source>
</evidence>
<protein>
    <submittedName>
        <fullName evidence="2">Uncharacterized protein</fullName>
    </submittedName>
</protein>
<name>A0A919Y8Q5_9BACL</name>
<evidence type="ECO:0000313" key="3">
    <source>
        <dbReference type="Proteomes" id="UP000682811"/>
    </source>
</evidence>
<gene>
    <name evidence="2" type="ORF">J34TS1_09660</name>
</gene>
<dbReference type="InterPro" id="IPR011044">
    <property type="entry name" value="Quino_amine_DH_bsu"/>
</dbReference>
<reference evidence="2 3" key="1">
    <citation type="submission" date="2021-03" db="EMBL/GenBank/DDBJ databases">
        <title>Antimicrobial resistance genes in bacteria isolated from Japanese honey, and their potential for conferring macrolide and lincosamide resistance in the American foulbrood pathogen Paenibacillus larvae.</title>
        <authorList>
            <person name="Okamoto M."/>
            <person name="Kumagai M."/>
            <person name="Kanamori H."/>
            <person name="Takamatsu D."/>
        </authorList>
    </citation>
    <scope>NUCLEOTIDE SEQUENCE [LARGE SCALE GENOMIC DNA]</scope>
    <source>
        <strain evidence="2 3">J34TS1</strain>
    </source>
</reference>
<keyword evidence="1" id="KW-0472">Membrane</keyword>
<dbReference type="AlphaFoldDB" id="A0A919Y8Q5"/>
<dbReference type="Proteomes" id="UP000682811">
    <property type="component" value="Unassembled WGS sequence"/>
</dbReference>
<organism evidence="2 3">
    <name type="scientific">Paenibacillus azoreducens</name>
    <dbReference type="NCBI Taxonomy" id="116718"/>
    <lineage>
        <taxon>Bacteria</taxon>
        <taxon>Bacillati</taxon>
        <taxon>Bacillota</taxon>
        <taxon>Bacilli</taxon>
        <taxon>Bacillales</taxon>
        <taxon>Paenibacillaceae</taxon>
        <taxon>Paenibacillus</taxon>
    </lineage>
</organism>
<keyword evidence="1" id="KW-1133">Transmembrane helix</keyword>
<accession>A0A919Y8Q5</accession>
<proteinExistence type="predicted"/>
<sequence>MKRRISLFNLVFFIPAIILSFVMWNEYTSGLDANIEKTASSGRGLFFLDRGSKVMGIAEDDNAGLKGELYDAKTEKLIKEIPLSSDIHNQLVSSYQSGRLILVTKNNEDRLVMNMIDPEGGVRELAQGKLDLLGFLDSNAYAWRGKLVIIGESVGKIPYLAQVNQGKLQIINLNDKNLLPSRPINVSPVQGSFDSDAVLPMLEVDLHDDRRAFVSGVLNQQGLPLTYIIKEEENYFEARDRTARQFASQLHRNETRLLKVDGNYPGQVKVYDAAADKWGGVLPTPSPVYQTKLYPLNDEETLIAGSNTKDEAEGHVLGYLYHEKTKKFTDVSAIVSLIPYDDLKNAKLLFYKEAGDDILYYSNPTASAAWMNVNDGAFGLLNSGTFQKWQLGREENQKSIQSFMNYLKQGDAVVINWAIWVFIPLFMYGTLAILPPILRAKHKMSHHKNRSVP</sequence>
<dbReference type="SUPFAM" id="SSF50969">
    <property type="entry name" value="YVTN repeat-like/Quinoprotein amine dehydrogenase"/>
    <property type="match status" value="1"/>
</dbReference>
<evidence type="ECO:0000313" key="2">
    <source>
        <dbReference type="EMBL" id="GIO46201.1"/>
    </source>
</evidence>
<dbReference type="EMBL" id="BORT01000003">
    <property type="protein sequence ID" value="GIO46201.1"/>
    <property type="molecule type" value="Genomic_DNA"/>
</dbReference>
<feature type="transmembrane region" description="Helical" evidence="1">
    <location>
        <begin position="417"/>
        <end position="438"/>
    </location>
</feature>
<dbReference type="RefSeq" id="WP_212977261.1">
    <property type="nucleotide sequence ID" value="NZ_AP025343.1"/>
</dbReference>